<dbReference type="Proteomes" id="UP000277300">
    <property type="component" value="Unassembled WGS sequence"/>
</dbReference>
<reference evidence="1 2" key="1">
    <citation type="submission" date="2018-07" db="EMBL/GenBank/DDBJ databases">
        <title>Genome sequencing of oomycete isolates from Chile give support for New Zealand origin for Phytophthora kernoviae and make available the first Nothophytophthora sp. genome.</title>
        <authorList>
            <person name="Studholme D.J."/>
            <person name="Sanfuentes E."/>
            <person name="Panda P."/>
            <person name="Hill R."/>
            <person name="Sambles C."/>
            <person name="Grant M."/>
            <person name="Williams N.M."/>
            <person name="Mcdougal R.L."/>
        </authorList>
    </citation>
    <scope>NUCLEOTIDE SEQUENCE [LARGE SCALE GENOMIC DNA]</scope>
    <source>
        <strain evidence="1">Chile6</strain>
    </source>
</reference>
<dbReference type="InterPro" id="IPR011990">
    <property type="entry name" value="TPR-like_helical_dom_sf"/>
</dbReference>
<evidence type="ECO:0000313" key="1">
    <source>
        <dbReference type="EMBL" id="RLN54421.1"/>
    </source>
</evidence>
<organism evidence="1 2">
    <name type="scientific">Phytophthora kernoviae</name>
    <dbReference type="NCBI Taxonomy" id="325452"/>
    <lineage>
        <taxon>Eukaryota</taxon>
        <taxon>Sar</taxon>
        <taxon>Stramenopiles</taxon>
        <taxon>Oomycota</taxon>
        <taxon>Peronosporomycetes</taxon>
        <taxon>Peronosporales</taxon>
        <taxon>Peronosporaceae</taxon>
        <taxon>Phytophthora</taxon>
    </lineage>
</organism>
<name>A0A3F2RE00_9STRA</name>
<dbReference type="EMBL" id="MBDO02000517">
    <property type="protein sequence ID" value="RLN54421.1"/>
    <property type="molecule type" value="Genomic_DNA"/>
</dbReference>
<comment type="caution">
    <text evidence="1">The sequence shown here is derived from an EMBL/GenBank/DDBJ whole genome shotgun (WGS) entry which is preliminary data.</text>
</comment>
<accession>A0A3F2RE00</accession>
<dbReference type="OrthoDB" id="97095at2759"/>
<proteinExistence type="predicted"/>
<evidence type="ECO:0000313" key="2">
    <source>
        <dbReference type="Proteomes" id="UP000277300"/>
    </source>
</evidence>
<protein>
    <submittedName>
        <fullName evidence="1">Uncharacterized protein</fullName>
    </submittedName>
</protein>
<gene>
    <name evidence="1" type="ORF">BBP00_00008953</name>
</gene>
<dbReference type="SUPFAM" id="SSF48452">
    <property type="entry name" value="TPR-like"/>
    <property type="match status" value="1"/>
</dbReference>
<sequence>MEFLSNLSEEEQTKLLQNAMVKAGEYQEWAQQARTQEGLVQKFKTMRAKVVRPGGMFADQMARGNWECHAFQLNTDAKPNFDMKSLRSLKPMIINELEVGATHRGRYLCGWVAVDDAFFGIASSTLLIEDVTGYMVEVAVYGLFDSDIPLYERQHILASRFPKGQPIIVLEPYYKVRQDMTEGIRIDKVKEIISWRDVPTDLEAWKKLGNEFFSTLNTQNGGRGALGCYQRAIQVVQSDVNASKETKNADAWRKAGSKYFSKGDFHAAEECYMKGLATTASCCRDVSRVLNNIAAVHLMLHRDTSDVPGISVGGVKMSSARSIGQVSSPEMAVLNCTIAGIFDPLNYKAWVRRARCLQIIGFSSEECVADLHTIRASVVTKMLLNSEWVQEFKHRIDTEIQRHSQQWANTKTVKKVSEVSTNVQREQRDAMHPDKLLSATLHKVSSTDNLLPGVLNGDPEETIDQYIARMEALENMTRFTFSAANFKASRQQKELPREMKMFVKNPPPQIHVEFPKLRGWPDGIDLTFARKVLFRAYLDASSNPWVPALSIRGGKFLENLDPAHLVKRWHGTGVMRILRAKTLKFGDIIDAREAMSDTVPAYDARIRSNFANNPSRAEVYFIGSTHVAIGFNDFSSLLTAQLHNKPNSVAPLRFVGFEMSEFAVAKCKVVAQMLGSPSASILSVMEVWLSSTWSETTLRDFRKSVNTVLVSLNGCNENAKVLSYLNHWASVDAISAAKARSEFFLNMERYNKKVLLAVYCFRRQIDGLDLAQYMLTGEIQASSKITKLMEKEEVGATTTSGSEVGKSAPKKNVKRDTGATTLVGSLTMWCVPPGAPPLEEDVALNTVDFMSLLEEYAGREKKQKGSTDRLSVVDLFVILIIRNLHRLRGLMLTNKLTIEVMYGVVKAVRGDAANDPENEALLARIAMMRPYTISWSNVLDYFLPEDFHDLARRCSMHGDCMHYGYSMNWTTQVFGASIIDYDPKSCKAFIDKMIDTVLGFSNRSVSPFDQPLVSMMKAMGLDKLMTLPFREHPLNSTGYMLAEAYKKNWIDHFTNKGQLTPKAAQRLGKLCTPINCGLQTGTMGLSMPSPLYRTSLTLYMSWCYDPEMRLHAANNPFEVGAAVDIDVLADLMKHTSVEKKQQLWKGLAKDFNF</sequence>
<dbReference type="AlphaFoldDB" id="A0A3F2RE00"/>
<dbReference type="Gene3D" id="1.25.40.10">
    <property type="entry name" value="Tetratricopeptide repeat domain"/>
    <property type="match status" value="1"/>
</dbReference>